<dbReference type="AlphaFoldDB" id="A0A9W6H258"/>
<keyword evidence="4" id="KW-0012">Acyltransferase</keyword>
<dbReference type="Pfam" id="PF01757">
    <property type="entry name" value="Acyl_transf_3"/>
    <property type="match status" value="1"/>
</dbReference>
<feature type="transmembrane region" description="Helical" evidence="1">
    <location>
        <begin position="58"/>
        <end position="77"/>
    </location>
</feature>
<dbReference type="GO" id="GO:0009103">
    <property type="term" value="P:lipopolysaccharide biosynthetic process"/>
    <property type="evidence" value="ECO:0007669"/>
    <property type="project" value="TreeGrafter"/>
</dbReference>
<name>A0A9W6H258_9MICO</name>
<reference evidence="4" key="1">
    <citation type="journal article" date="2014" name="Int. J. Syst. Evol. Microbiol.">
        <title>Complete genome sequence of Corynebacterium casei LMG S-19264T (=DSM 44701T), isolated from a smear-ripened cheese.</title>
        <authorList>
            <consortium name="US DOE Joint Genome Institute (JGI-PGF)"/>
            <person name="Walter F."/>
            <person name="Albersmeier A."/>
            <person name="Kalinowski J."/>
            <person name="Ruckert C."/>
        </authorList>
    </citation>
    <scope>NUCLEOTIDE SEQUENCE</scope>
    <source>
        <strain evidence="4">VKM Ac-1020</strain>
    </source>
</reference>
<accession>A0A9W6H258</accession>
<feature type="transmembrane region" description="Helical" evidence="1">
    <location>
        <begin position="381"/>
        <end position="400"/>
    </location>
</feature>
<keyword evidence="4" id="KW-0808">Transferase</keyword>
<dbReference type="GO" id="GO:0016747">
    <property type="term" value="F:acyltransferase activity, transferring groups other than amino-acyl groups"/>
    <property type="evidence" value="ECO:0007669"/>
    <property type="project" value="InterPro"/>
</dbReference>
<keyword evidence="1" id="KW-0812">Transmembrane</keyword>
<dbReference type="Pfam" id="PF19040">
    <property type="entry name" value="SGNH"/>
    <property type="match status" value="1"/>
</dbReference>
<feature type="transmembrane region" description="Helical" evidence="1">
    <location>
        <begin position="284"/>
        <end position="303"/>
    </location>
</feature>
<evidence type="ECO:0000259" key="3">
    <source>
        <dbReference type="Pfam" id="PF19040"/>
    </source>
</evidence>
<dbReference type="GO" id="GO:0016020">
    <property type="term" value="C:membrane"/>
    <property type="evidence" value="ECO:0007669"/>
    <property type="project" value="TreeGrafter"/>
</dbReference>
<keyword evidence="5" id="KW-1185">Reference proteome</keyword>
<reference evidence="4" key="2">
    <citation type="submission" date="2023-01" db="EMBL/GenBank/DDBJ databases">
        <authorList>
            <person name="Sun Q."/>
            <person name="Evtushenko L."/>
        </authorList>
    </citation>
    <scope>NUCLEOTIDE SEQUENCE</scope>
    <source>
        <strain evidence="4">VKM Ac-1020</strain>
    </source>
</reference>
<gene>
    <name evidence="4" type="ORF">GCM10017576_08420</name>
</gene>
<dbReference type="PANTHER" id="PTHR23028">
    <property type="entry name" value="ACETYLTRANSFERASE"/>
    <property type="match status" value="1"/>
</dbReference>
<dbReference type="InterPro" id="IPR043968">
    <property type="entry name" value="SGNH"/>
</dbReference>
<evidence type="ECO:0000313" key="4">
    <source>
        <dbReference type="EMBL" id="GLJ60713.1"/>
    </source>
</evidence>
<sequence>MGDRLSGTVIVRIAQRKDASKDVRVRGFRADIEGLRAIAVVAVLIYHLRSGWLPGGFAGVDIFFVISGFLITSHLIREWASRGRISLTRFYARRMIRLVPAATLTLVATAAATVLFVPRYLWQQIGFDIAGAAAYIVNWVFAARSVDYLAEDAVTSPVQHFWSLAVEEQYYLIWPLLIILAGMAATKLRLRTRVMVVCAAGMVITLSFGAALLAIAAGDATAYFSTLTRLWELAVGATVAAAAPVLSRVTGVVAGFGYAAGIALILIALVVVTGEADWPGPLTLLPVLGTAMAIAFGGAGTVVEKIVCVKPLVWVGGISYSLYLWHWPIIVIAGYVFERNSVAVALACATLSVLLAWLSVRFFENPIRFSTWARGRSRNGLSLGLVMGAASVVLGLILSWSSSDGSLRAPEGAVPQGAAVLGPVPTESASSELMVEPAWVLPAPNKATEDVPRLYADGCQQDQFSAEVLRCTYGDTEADRTIAIVGDSKANQWLPAIDLIGKDEGYRVDVITKSACSLSDAPARKSGGAYPSCDEWNDNVDRELAELRPDVVLTSMASARAHVNGTEAEARRVMAEGLAAKLAHIEELGSDVIVIADTPHPPFAVYQCVAEHSDDVLGCGFALAPALELSAVGTQRAAVEQLGGTVLEPGTSAAEPAGTRSAADSQAPTMIDMTDVICPPSTAQSCPAVIGNALIYRQGSHVTATYVETMTEHLRDVLAEAGLEVR</sequence>
<feature type="domain" description="SGNH" evidence="3">
    <location>
        <begin position="459"/>
        <end position="714"/>
    </location>
</feature>
<keyword evidence="1" id="KW-0472">Membrane</keyword>
<keyword evidence="1" id="KW-1133">Transmembrane helix</keyword>
<protein>
    <submittedName>
        <fullName evidence="4">Acyltransferase</fullName>
    </submittedName>
</protein>
<evidence type="ECO:0000256" key="1">
    <source>
        <dbReference type="SAM" id="Phobius"/>
    </source>
</evidence>
<dbReference type="InterPro" id="IPR050879">
    <property type="entry name" value="Acyltransferase_3"/>
</dbReference>
<dbReference type="EMBL" id="BSEJ01000002">
    <property type="protein sequence ID" value="GLJ60713.1"/>
    <property type="molecule type" value="Genomic_DNA"/>
</dbReference>
<evidence type="ECO:0000313" key="5">
    <source>
        <dbReference type="Proteomes" id="UP001142462"/>
    </source>
</evidence>
<dbReference type="Proteomes" id="UP001142462">
    <property type="component" value="Unassembled WGS sequence"/>
</dbReference>
<organism evidence="4 5">
    <name type="scientific">Microbacterium barkeri</name>
    <dbReference type="NCBI Taxonomy" id="33917"/>
    <lineage>
        <taxon>Bacteria</taxon>
        <taxon>Bacillati</taxon>
        <taxon>Actinomycetota</taxon>
        <taxon>Actinomycetes</taxon>
        <taxon>Micrococcales</taxon>
        <taxon>Microbacteriaceae</taxon>
        <taxon>Microbacterium</taxon>
    </lineage>
</organism>
<feature type="domain" description="Acyltransferase 3" evidence="2">
    <location>
        <begin position="30"/>
        <end position="359"/>
    </location>
</feature>
<feature type="transmembrane region" description="Helical" evidence="1">
    <location>
        <begin position="229"/>
        <end position="246"/>
    </location>
</feature>
<feature type="transmembrane region" description="Helical" evidence="1">
    <location>
        <begin position="253"/>
        <end position="272"/>
    </location>
</feature>
<comment type="caution">
    <text evidence="4">The sequence shown here is derived from an EMBL/GenBank/DDBJ whole genome shotgun (WGS) entry which is preliminary data.</text>
</comment>
<feature type="transmembrane region" description="Helical" evidence="1">
    <location>
        <begin position="34"/>
        <end position="52"/>
    </location>
</feature>
<proteinExistence type="predicted"/>
<dbReference type="InterPro" id="IPR002656">
    <property type="entry name" value="Acyl_transf_3_dom"/>
</dbReference>
<feature type="transmembrane region" description="Helical" evidence="1">
    <location>
        <begin position="342"/>
        <end position="360"/>
    </location>
</feature>
<dbReference type="PANTHER" id="PTHR23028:SF53">
    <property type="entry name" value="ACYL_TRANSF_3 DOMAIN-CONTAINING PROTEIN"/>
    <property type="match status" value="1"/>
</dbReference>
<evidence type="ECO:0000259" key="2">
    <source>
        <dbReference type="Pfam" id="PF01757"/>
    </source>
</evidence>
<feature type="transmembrane region" description="Helical" evidence="1">
    <location>
        <begin position="312"/>
        <end position="336"/>
    </location>
</feature>
<feature type="transmembrane region" description="Helical" evidence="1">
    <location>
        <begin position="98"/>
        <end position="117"/>
    </location>
</feature>
<feature type="transmembrane region" description="Helical" evidence="1">
    <location>
        <begin position="170"/>
        <end position="188"/>
    </location>
</feature>
<feature type="transmembrane region" description="Helical" evidence="1">
    <location>
        <begin position="195"/>
        <end position="217"/>
    </location>
</feature>